<keyword evidence="3" id="KW-1185">Reference proteome</keyword>
<organism evidence="2 3">
    <name type="scientific">Sphingomonas crocodyli</name>
    <dbReference type="NCBI Taxonomy" id="1979270"/>
    <lineage>
        <taxon>Bacteria</taxon>
        <taxon>Pseudomonadati</taxon>
        <taxon>Pseudomonadota</taxon>
        <taxon>Alphaproteobacteria</taxon>
        <taxon>Sphingomonadales</taxon>
        <taxon>Sphingomonadaceae</taxon>
        <taxon>Sphingomonas</taxon>
    </lineage>
</organism>
<dbReference type="AlphaFoldDB" id="A0A437M897"/>
<feature type="transmembrane region" description="Helical" evidence="1">
    <location>
        <begin position="346"/>
        <end position="366"/>
    </location>
</feature>
<evidence type="ECO:0000313" key="3">
    <source>
        <dbReference type="Proteomes" id="UP000282971"/>
    </source>
</evidence>
<feature type="transmembrane region" description="Helical" evidence="1">
    <location>
        <begin position="56"/>
        <end position="80"/>
    </location>
</feature>
<feature type="transmembrane region" description="Helical" evidence="1">
    <location>
        <begin position="101"/>
        <end position="123"/>
    </location>
</feature>
<keyword evidence="1" id="KW-0812">Transmembrane</keyword>
<name>A0A437M897_9SPHN</name>
<reference evidence="2 3" key="1">
    <citation type="submission" date="2019-01" db="EMBL/GenBank/DDBJ databases">
        <authorList>
            <person name="Chen W.-M."/>
        </authorList>
    </citation>
    <scope>NUCLEOTIDE SEQUENCE [LARGE SCALE GENOMIC DNA]</scope>
    <source>
        <strain evidence="2 3">CCP-7</strain>
    </source>
</reference>
<dbReference type="InterPro" id="IPR014550">
    <property type="entry name" value="UCP028704_OpgC"/>
</dbReference>
<dbReference type="Proteomes" id="UP000282971">
    <property type="component" value="Unassembled WGS sequence"/>
</dbReference>
<dbReference type="OrthoDB" id="9775975at2"/>
<dbReference type="RefSeq" id="WP_127743063.1">
    <property type="nucleotide sequence ID" value="NZ_SACN01000001.1"/>
</dbReference>
<dbReference type="PANTHER" id="PTHR38592">
    <property type="entry name" value="BLL4819 PROTEIN"/>
    <property type="match status" value="1"/>
</dbReference>
<dbReference type="Pfam" id="PF10129">
    <property type="entry name" value="OpgC_C"/>
    <property type="match status" value="1"/>
</dbReference>
<evidence type="ECO:0000256" key="1">
    <source>
        <dbReference type="SAM" id="Phobius"/>
    </source>
</evidence>
<protein>
    <recommendedName>
        <fullName evidence="4">OpgC domain-containing protein</fullName>
    </recommendedName>
</protein>
<feature type="transmembrane region" description="Helical" evidence="1">
    <location>
        <begin position="243"/>
        <end position="262"/>
    </location>
</feature>
<dbReference type="EMBL" id="SACN01000001">
    <property type="protein sequence ID" value="RVT93940.1"/>
    <property type="molecule type" value="Genomic_DNA"/>
</dbReference>
<gene>
    <name evidence="2" type="ORF">EOD43_08790</name>
</gene>
<keyword evidence="1" id="KW-0472">Membrane</keyword>
<dbReference type="PANTHER" id="PTHR38592:SF3">
    <property type="entry name" value="BLL4819 PROTEIN"/>
    <property type="match status" value="1"/>
</dbReference>
<accession>A0A437M897</accession>
<proteinExistence type="predicted"/>
<feature type="transmembrane region" description="Helical" evidence="1">
    <location>
        <begin position="282"/>
        <end position="300"/>
    </location>
</feature>
<feature type="transmembrane region" description="Helical" evidence="1">
    <location>
        <begin position="143"/>
        <end position="163"/>
    </location>
</feature>
<sequence length="374" mass="42304">MSHSENFTAPTTPPRERDTAIDVLRGLALITITINHITGFTDRMGLVGMQFPTLTLWGFSSAAEVFFVLSGYLVGAVYFAKVKQPSLGGFAAKVWRRAGKLYVYNLALFVALIPLCLASPDLARLGFYSWFFKHEPWGYVEFLLLYVQPYCLEILVTYIVLLATAPLFALLLRLQPFVALVASVGLYWYAHEHIRFNIPGGSPVGDWLWNFNPASWQALFFVAMAAGRWRILDWLRRKTQGNWWLLIAAWALFAGLTVLFLAQTWYGFRIDFVSKIRVGPVRTAHALSVIWAILTLFWMWPRLGRFWLFRQVAIIGSNSLQTFVACVAISYAAGYIWIEHARTHDAYIALCIGSVVVLGLVANGYARWKARAST</sequence>
<evidence type="ECO:0000313" key="2">
    <source>
        <dbReference type="EMBL" id="RVT93940.1"/>
    </source>
</evidence>
<keyword evidence="1" id="KW-1133">Transmembrane helix</keyword>
<feature type="transmembrane region" description="Helical" evidence="1">
    <location>
        <begin position="214"/>
        <end position="231"/>
    </location>
</feature>
<evidence type="ECO:0008006" key="4">
    <source>
        <dbReference type="Google" id="ProtNLM"/>
    </source>
</evidence>
<feature type="transmembrane region" description="Helical" evidence="1">
    <location>
        <begin position="170"/>
        <end position="190"/>
    </location>
</feature>
<feature type="transmembrane region" description="Helical" evidence="1">
    <location>
        <begin position="312"/>
        <end position="334"/>
    </location>
</feature>
<comment type="caution">
    <text evidence="2">The sequence shown here is derived from an EMBL/GenBank/DDBJ whole genome shotgun (WGS) entry which is preliminary data.</text>
</comment>